<evidence type="ECO:0000259" key="3">
    <source>
        <dbReference type="Pfam" id="PF01232"/>
    </source>
</evidence>
<dbReference type="InterPro" id="IPR036291">
    <property type="entry name" value="NAD(P)-bd_dom_sf"/>
</dbReference>
<dbReference type="InterPro" id="IPR013118">
    <property type="entry name" value="Mannitol_DH_C"/>
</dbReference>
<evidence type="ECO:0000259" key="4">
    <source>
        <dbReference type="Pfam" id="PF08125"/>
    </source>
</evidence>
<dbReference type="InterPro" id="IPR013328">
    <property type="entry name" value="6PGD_dom2"/>
</dbReference>
<evidence type="ECO:0000313" key="6">
    <source>
        <dbReference type="Proteomes" id="UP000824123"/>
    </source>
</evidence>
<proteinExistence type="predicted"/>
<dbReference type="SUPFAM" id="SSF48179">
    <property type="entry name" value="6-phosphogluconate dehydrogenase C-terminal domain-like"/>
    <property type="match status" value="1"/>
</dbReference>
<reference evidence="5" key="2">
    <citation type="journal article" date="2021" name="PeerJ">
        <title>Extensive microbial diversity within the chicken gut microbiome revealed by metagenomics and culture.</title>
        <authorList>
            <person name="Gilroy R."/>
            <person name="Ravi A."/>
            <person name="Getino M."/>
            <person name="Pursley I."/>
            <person name="Horton D.L."/>
            <person name="Alikhan N.F."/>
            <person name="Baker D."/>
            <person name="Gharbi K."/>
            <person name="Hall N."/>
            <person name="Watson M."/>
            <person name="Adriaenssens E.M."/>
            <person name="Foster-Nyarko E."/>
            <person name="Jarju S."/>
            <person name="Secka A."/>
            <person name="Antonio M."/>
            <person name="Oren A."/>
            <person name="Chaudhuri R.R."/>
            <person name="La Ragione R."/>
            <person name="Hildebrand F."/>
            <person name="Pallen M.J."/>
        </authorList>
    </citation>
    <scope>NUCLEOTIDE SEQUENCE</scope>
    <source>
        <strain evidence="5">ChiSxjej2B14-8506</strain>
    </source>
</reference>
<evidence type="ECO:0000313" key="5">
    <source>
        <dbReference type="EMBL" id="HIU47581.1"/>
    </source>
</evidence>
<protein>
    <submittedName>
        <fullName evidence="5">Mannitol dehydrogenase family protein</fullName>
    </submittedName>
</protein>
<dbReference type="Pfam" id="PF01232">
    <property type="entry name" value="Mannitol_dh"/>
    <property type="match status" value="1"/>
</dbReference>
<reference evidence="5" key="1">
    <citation type="submission" date="2020-10" db="EMBL/GenBank/DDBJ databases">
        <authorList>
            <person name="Gilroy R."/>
        </authorList>
    </citation>
    <scope>NUCLEOTIDE SEQUENCE</scope>
    <source>
        <strain evidence="5">ChiSxjej2B14-8506</strain>
    </source>
</reference>
<dbReference type="EMBL" id="DVNK01000060">
    <property type="protein sequence ID" value="HIU47581.1"/>
    <property type="molecule type" value="Genomic_DNA"/>
</dbReference>
<evidence type="ECO:0000256" key="2">
    <source>
        <dbReference type="ARBA" id="ARBA00048615"/>
    </source>
</evidence>
<sequence>MKLKLNSLGCGCWAEQGYSLPKFDIEAMRAQTAAAPEWLHFGAGNIFRAFPAALDQTLLENGQAKTGIVVCEGFDGEIIDKAYQPFDNLSLLVVLRADGTIEKRVIASVAESLRIDGARPEDWARTCEIFRNKSLKMASFTITEKGYAITAPDGSTLRYVQADMEAGPDKCGSLMGMVTALLLERFNAGAYPIAMVSMDNCSHNGEKLRAAVLAMAGAWREKGFVGDEFVSYVSDPARVSFPWSMIDKITPRPDAKVAQMLRDTGYEDADTIITAKKTYTASFVNAEQAQYLVIEDAFPAGRPALEHAGVYFVSRDTVNNVEKMKVCTCLNPLHTCLAILGCLLRMDTIAQEMTDADLKALVERVGYVEGLPVVVDPGIIKPRDFLNDVLTIRLPNVFMPDTPQRIATDTSQKLSIRFGETIKEYIRRGMDLSTLKGIKFVLAAYLRYVMAIADDGKPFECSPDPLLEQLQAQLKGIELGGEASAEQVKPILSNAAIFGLDLNEAGLADDVLAIFRKLIAGPGAVRAELHKLVAE</sequence>
<comment type="caution">
    <text evidence="5">The sequence shown here is derived from an EMBL/GenBank/DDBJ whole genome shotgun (WGS) entry which is preliminary data.</text>
</comment>
<comment type="catalytic activity">
    <reaction evidence="2">
        <text>D-mannitol 1-phosphate + NAD(+) = beta-D-fructose 6-phosphate + NADH + H(+)</text>
        <dbReference type="Rhea" id="RHEA:19661"/>
        <dbReference type="ChEBI" id="CHEBI:15378"/>
        <dbReference type="ChEBI" id="CHEBI:57540"/>
        <dbReference type="ChEBI" id="CHEBI:57634"/>
        <dbReference type="ChEBI" id="CHEBI:57945"/>
        <dbReference type="ChEBI" id="CHEBI:61381"/>
        <dbReference type="EC" id="1.1.1.17"/>
    </reaction>
</comment>
<dbReference type="PANTHER" id="PTHR43362">
    <property type="entry name" value="MANNITOL DEHYDROGENASE DSF1-RELATED"/>
    <property type="match status" value="1"/>
</dbReference>
<dbReference type="Proteomes" id="UP000824123">
    <property type="component" value="Unassembled WGS sequence"/>
</dbReference>
<name>A0A9D1LT32_9FIRM</name>
<dbReference type="InterPro" id="IPR008927">
    <property type="entry name" value="6-PGluconate_DH-like_C_sf"/>
</dbReference>
<gene>
    <name evidence="5" type="ORF">IAC59_10065</name>
</gene>
<dbReference type="InterPro" id="IPR013131">
    <property type="entry name" value="Mannitol_DH_N"/>
</dbReference>
<feature type="domain" description="Mannitol dehydrogenase C-terminal" evidence="4">
    <location>
        <begin position="320"/>
        <end position="507"/>
    </location>
</feature>
<accession>A0A9D1LT32</accession>
<dbReference type="GO" id="GO:0008926">
    <property type="term" value="F:mannitol-1-phosphate 5-dehydrogenase activity"/>
    <property type="evidence" value="ECO:0007669"/>
    <property type="project" value="UniProtKB-EC"/>
</dbReference>
<dbReference type="PANTHER" id="PTHR43362:SF1">
    <property type="entry name" value="MANNITOL DEHYDROGENASE 2-RELATED"/>
    <property type="match status" value="1"/>
</dbReference>
<dbReference type="Gene3D" id="1.10.1040.10">
    <property type="entry name" value="N-(1-d-carboxylethyl)-l-norvaline Dehydrogenase, domain 2"/>
    <property type="match status" value="1"/>
</dbReference>
<keyword evidence="1" id="KW-0560">Oxidoreductase</keyword>
<dbReference type="AlphaFoldDB" id="A0A9D1LT32"/>
<dbReference type="Gene3D" id="3.40.50.720">
    <property type="entry name" value="NAD(P)-binding Rossmann-like Domain"/>
    <property type="match status" value="1"/>
</dbReference>
<evidence type="ECO:0000256" key="1">
    <source>
        <dbReference type="ARBA" id="ARBA00023002"/>
    </source>
</evidence>
<organism evidence="5 6">
    <name type="scientific">Candidatus Fimadaptatus faecigallinarum</name>
    <dbReference type="NCBI Taxonomy" id="2840814"/>
    <lineage>
        <taxon>Bacteria</taxon>
        <taxon>Bacillati</taxon>
        <taxon>Bacillota</taxon>
        <taxon>Clostridia</taxon>
        <taxon>Eubacteriales</taxon>
        <taxon>Candidatus Fimadaptatus</taxon>
    </lineage>
</organism>
<feature type="domain" description="Mannitol dehydrogenase N-terminal" evidence="3">
    <location>
        <begin position="39"/>
        <end position="306"/>
    </location>
</feature>
<dbReference type="SUPFAM" id="SSF51735">
    <property type="entry name" value="NAD(P)-binding Rossmann-fold domains"/>
    <property type="match status" value="1"/>
</dbReference>
<dbReference type="Pfam" id="PF08125">
    <property type="entry name" value="Mannitol_dh_C"/>
    <property type="match status" value="1"/>
</dbReference>
<dbReference type="InterPro" id="IPR050988">
    <property type="entry name" value="Mannitol_DH/Oxidoreductase"/>
</dbReference>